<evidence type="ECO:0000313" key="3">
    <source>
        <dbReference type="Proteomes" id="UP000799764"/>
    </source>
</evidence>
<dbReference type="Proteomes" id="UP000799764">
    <property type="component" value="Unassembled WGS sequence"/>
</dbReference>
<comment type="caution">
    <text evidence="2">The sequence shown here is derived from an EMBL/GenBank/DDBJ whole genome shotgun (WGS) entry which is preliminary data.</text>
</comment>
<accession>A0A9P4PDW5</accession>
<feature type="region of interest" description="Disordered" evidence="1">
    <location>
        <begin position="1"/>
        <end position="44"/>
    </location>
</feature>
<gene>
    <name evidence="2" type="ORF">P171DRAFT_91270</name>
</gene>
<proteinExistence type="predicted"/>
<organism evidence="2 3">
    <name type="scientific">Karstenula rhodostoma CBS 690.94</name>
    <dbReference type="NCBI Taxonomy" id="1392251"/>
    <lineage>
        <taxon>Eukaryota</taxon>
        <taxon>Fungi</taxon>
        <taxon>Dikarya</taxon>
        <taxon>Ascomycota</taxon>
        <taxon>Pezizomycotina</taxon>
        <taxon>Dothideomycetes</taxon>
        <taxon>Pleosporomycetidae</taxon>
        <taxon>Pleosporales</taxon>
        <taxon>Massarineae</taxon>
        <taxon>Didymosphaeriaceae</taxon>
        <taxon>Karstenula</taxon>
    </lineage>
</organism>
<dbReference type="AlphaFoldDB" id="A0A9P4PDW5"/>
<feature type="compositionally biased region" description="Basic residues" evidence="1">
    <location>
        <begin position="1"/>
        <end position="11"/>
    </location>
</feature>
<evidence type="ECO:0000313" key="2">
    <source>
        <dbReference type="EMBL" id="KAF2441176.1"/>
    </source>
</evidence>
<dbReference type="OrthoDB" id="3799620at2759"/>
<reference evidence="2" key="1">
    <citation type="journal article" date="2020" name="Stud. Mycol.">
        <title>101 Dothideomycetes genomes: a test case for predicting lifestyles and emergence of pathogens.</title>
        <authorList>
            <person name="Haridas S."/>
            <person name="Albert R."/>
            <person name="Binder M."/>
            <person name="Bloem J."/>
            <person name="Labutti K."/>
            <person name="Salamov A."/>
            <person name="Andreopoulos B."/>
            <person name="Baker S."/>
            <person name="Barry K."/>
            <person name="Bills G."/>
            <person name="Bluhm B."/>
            <person name="Cannon C."/>
            <person name="Castanera R."/>
            <person name="Culley D."/>
            <person name="Daum C."/>
            <person name="Ezra D."/>
            <person name="Gonzalez J."/>
            <person name="Henrissat B."/>
            <person name="Kuo A."/>
            <person name="Liang C."/>
            <person name="Lipzen A."/>
            <person name="Lutzoni F."/>
            <person name="Magnuson J."/>
            <person name="Mondo S."/>
            <person name="Nolan M."/>
            <person name="Ohm R."/>
            <person name="Pangilinan J."/>
            <person name="Park H.-J."/>
            <person name="Ramirez L."/>
            <person name="Alfaro M."/>
            <person name="Sun H."/>
            <person name="Tritt A."/>
            <person name="Yoshinaga Y."/>
            <person name="Zwiers L.-H."/>
            <person name="Turgeon B."/>
            <person name="Goodwin S."/>
            <person name="Spatafora J."/>
            <person name="Crous P."/>
            <person name="Grigoriev I."/>
        </authorList>
    </citation>
    <scope>NUCLEOTIDE SEQUENCE</scope>
    <source>
        <strain evidence="2">CBS 690.94</strain>
    </source>
</reference>
<evidence type="ECO:0000256" key="1">
    <source>
        <dbReference type="SAM" id="MobiDB-lite"/>
    </source>
</evidence>
<keyword evidence="3" id="KW-1185">Reference proteome</keyword>
<dbReference type="EMBL" id="MU001506">
    <property type="protein sequence ID" value="KAF2441176.1"/>
    <property type="molecule type" value="Genomic_DNA"/>
</dbReference>
<sequence length="427" mass="48896">MARRKQRRGNRKGPQAPIALDPQKPHRQPPSASRSSKPLRKKRPVQETAFALMEQQDTQDVEGLCRFFNCAREIRNLIYHHLWKDTPCMGVAWDAPDDDDDKEISRAGAAISAIYDSWPGRRNGPVRALPQWLLTNKQMLSEGLSQFQDRGVWYVSDPADLSTDLHIQRLLHPATAEDIIVHLDTLFSIYHLEGYPANLTRRWAKPKRDSLDALYSLLLDNDDGVPRLKVLEFRSTMRLLKLAYHPHLYSFFLMLEEASVDEEELDDDEGLYPDEAPDLNDAIHDGYPQAPASIDKDMFDFSYLEPPAMLSNSIQQFHVEARFTNEPWAPPSARKRMYGGMAALADAIVPNSRWTVGVVGIHGACCIGERWEFRRGPFRLSRERERGGAWMVRAVGKGGKFEYLPFPFERWRYGLDMDVRVADFLAS</sequence>
<name>A0A9P4PDW5_9PLEO</name>
<protein>
    <submittedName>
        <fullName evidence="2">Uncharacterized protein</fullName>
    </submittedName>
</protein>